<accession>A0A0C2J9C6</accession>
<sequence>MCPEVTPGPRWSHRPRRRGPCASRPARRAGRGTRGPSAPGVPRLGPDPALRRRGAGTPGGSRSSWPSLRMRS</sequence>
<comment type="caution">
    <text evidence="2">The sequence shown here is derived from an EMBL/GenBank/DDBJ whole genome shotgun (WGS) entry which is preliminary data.</text>
</comment>
<feature type="compositionally biased region" description="Basic residues" evidence="1">
    <location>
        <begin position="11"/>
        <end position="31"/>
    </location>
</feature>
<dbReference type="EMBL" id="JROO01000029">
    <property type="protein sequence ID" value="KIH98086.1"/>
    <property type="molecule type" value="Genomic_DNA"/>
</dbReference>
<reference evidence="3" key="1">
    <citation type="journal article" date="2015" name="Chem. Biol.">
        <title>Structure, bioactivity, and resistance mechanism of streptomonomicin, an unusual lasso Peptide from an understudied halophilic actinomycete.</title>
        <authorList>
            <person name="Metelev M."/>
            <person name="Tietz J.I."/>
            <person name="Melby J.O."/>
            <person name="Blair P.M."/>
            <person name="Zhu L."/>
            <person name="Livnat I."/>
            <person name="Severinov K."/>
            <person name="Mitchell D.A."/>
        </authorList>
    </citation>
    <scope>NUCLEOTIDE SEQUENCE [LARGE SCALE GENOMIC DNA]</scope>
    <source>
        <strain evidence="3">YIM 90003</strain>
    </source>
</reference>
<feature type="region of interest" description="Disordered" evidence="1">
    <location>
        <begin position="1"/>
        <end position="72"/>
    </location>
</feature>
<organism evidence="2 3">
    <name type="scientific">Streptomonospora alba</name>
    <dbReference type="NCBI Taxonomy" id="183763"/>
    <lineage>
        <taxon>Bacteria</taxon>
        <taxon>Bacillati</taxon>
        <taxon>Actinomycetota</taxon>
        <taxon>Actinomycetes</taxon>
        <taxon>Streptosporangiales</taxon>
        <taxon>Nocardiopsidaceae</taxon>
        <taxon>Streptomonospora</taxon>
    </lineage>
</organism>
<name>A0A0C2J9C6_9ACTN</name>
<evidence type="ECO:0000313" key="3">
    <source>
        <dbReference type="Proteomes" id="UP000031675"/>
    </source>
</evidence>
<proteinExistence type="predicted"/>
<dbReference type="AlphaFoldDB" id="A0A0C2J9C6"/>
<gene>
    <name evidence="2" type="ORF">LP52_15425</name>
</gene>
<protein>
    <submittedName>
        <fullName evidence="2">Uncharacterized protein</fullName>
    </submittedName>
</protein>
<evidence type="ECO:0000313" key="2">
    <source>
        <dbReference type="EMBL" id="KIH98086.1"/>
    </source>
</evidence>
<dbReference type="Proteomes" id="UP000031675">
    <property type="component" value="Unassembled WGS sequence"/>
</dbReference>
<keyword evidence="3" id="KW-1185">Reference proteome</keyword>
<evidence type="ECO:0000256" key="1">
    <source>
        <dbReference type="SAM" id="MobiDB-lite"/>
    </source>
</evidence>